<feature type="transmembrane region" description="Helical" evidence="1">
    <location>
        <begin position="51"/>
        <end position="71"/>
    </location>
</feature>
<keyword evidence="1" id="KW-1133">Transmembrane helix</keyword>
<proteinExistence type="evidence at transcript level"/>
<dbReference type="AlphaFoldDB" id="K9IQB3"/>
<sequence length="123" mass="14014">SQSFHLFHLVPQPPRPSSRMLHFTCSVIPFTLLVLGWFGAINSTDMPASTIYRSIFFSFLVSVLLIFPVLITQFRVCGSFILILLNISKNSLSNITLIYRASTERTWLQQLNKSECQSAICRE</sequence>
<reference evidence="2" key="1">
    <citation type="submission" date="2012-11" db="EMBL/GenBank/DDBJ databases">
        <title>The Vampirome: Transcriptome and Proteome Analysis of the Submandibular and Accessory Glands of the Vampire Bat and Vector of Human Rabies, Desmodus rotundus.</title>
        <authorList>
            <person name="Francischetti I.M.B."/>
            <person name="Assumpcao T.C.F."/>
            <person name="Ma D."/>
            <person name="Vicente E.C."/>
            <person name="Ribeiro J.M.C."/>
        </authorList>
    </citation>
    <scope>NUCLEOTIDE SEQUENCE</scope>
    <source>
        <tissue evidence="2">Salivary gland</tissue>
    </source>
</reference>
<accession>K9IQB3</accession>
<dbReference type="EMBL" id="GABZ01003002">
    <property type="protein sequence ID" value="JAA50523.1"/>
    <property type="molecule type" value="mRNA"/>
</dbReference>
<evidence type="ECO:0000256" key="1">
    <source>
        <dbReference type="SAM" id="Phobius"/>
    </source>
</evidence>
<keyword evidence="1" id="KW-0472">Membrane</keyword>
<feature type="transmembrane region" description="Helical" evidence="1">
    <location>
        <begin position="20"/>
        <end position="39"/>
    </location>
</feature>
<protein>
    <submittedName>
        <fullName evidence="2">Uncharacterized protein</fullName>
    </submittedName>
</protein>
<keyword evidence="1" id="KW-0812">Transmembrane</keyword>
<name>K9IQB3_DESRO</name>
<evidence type="ECO:0000313" key="2">
    <source>
        <dbReference type="EMBL" id="JAA50523.1"/>
    </source>
</evidence>
<feature type="non-terminal residue" evidence="2">
    <location>
        <position position="1"/>
    </location>
</feature>
<organism evidence="2">
    <name type="scientific">Desmodus rotundus</name>
    <name type="common">Vampire bat</name>
    <dbReference type="NCBI Taxonomy" id="9430"/>
    <lineage>
        <taxon>Eukaryota</taxon>
        <taxon>Metazoa</taxon>
        <taxon>Chordata</taxon>
        <taxon>Craniata</taxon>
        <taxon>Vertebrata</taxon>
        <taxon>Euteleostomi</taxon>
        <taxon>Mammalia</taxon>
        <taxon>Eutheria</taxon>
        <taxon>Laurasiatheria</taxon>
        <taxon>Chiroptera</taxon>
        <taxon>Yangochiroptera</taxon>
        <taxon>Phyllostomidae</taxon>
        <taxon>Desmodontinae</taxon>
        <taxon>Desmodus</taxon>
    </lineage>
</organism>